<gene>
    <name evidence="2" type="ORF">ACFQPS_15880</name>
</gene>
<keyword evidence="3" id="KW-1185">Reference proteome</keyword>
<organism evidence="2 3">
    <name type="scientific">Rhodocista pekingensis</name>
    <dbReference type="NCBI Taxonomy" id="201185"/>
    <lineage>
        <taxon>Bacteria</taxon>
        <taxon>Pseudomonadati</taxon>
        <taxon>Pseudomonadota</taxon>
        <taxon>Alphaproteobacteria</taxon>
        <taxon>Rhodospirillales</taxon>
        <taxon>Azospirillaceae</taxon>
        <taxon>Rhodocista</taxon>
    </lineage>
</organism>
<feature type="transmembrane region" description="Helical" evidence="1">
    <location>
        <begin position="28"/>
        <end position="51"/>
    </location>
</feature>
<dbReference type="EMBL" id="JBHTCM010000018">
    <property type="protein sequence ID" value="MFC7334647.1"/>
    <property type="molecule type" value="Genomic_DNA"/>
</dbReference>
<reference evidence="3" key="1">
    <citation type="journal article" date="2019" name="Int. J. Syst. Evol. Microbiol.">
        <title>The Global Catalogue of Microorganisms (GCM) 10K type strain sequencing project: providing services to taxonomists for standard genome sequencing and annotation.</title>
        <authorList>
            <consortium name="The Broad Institute Genomics Platform"/>
            <consortium name="The Broad Institute Genome Sequencing Center for Infectious Disease"/>
            <person name="Wu L."/>
            <person name="Ma J."/>
        </authorList>
    </citation>
    <scope>NUCLEOTIDE SEQUENCE [LARGE SCALE GENOMIC DNA]</scope>
    <source>
        <strain evidence="3">CGMCC 1.16275</strain>
    </source>
</reference>
<comment type="caution">
    <text evidence="2">The sequence shown here is derived from an EMBL/GenBank/DDBJ whole genome shotgun (WGS) entry which is preliminary data.</text>
</comment>
<name>A0ABW2KXF0_9PROT</name>
<evidence type="ECO:0000313" key="2">
    <source>
        <dbReference type="EMBL" id="MFC7334647.1"/>
    </source>
</evidence>
<evidence type="ECO:0000313" key="3">
    <source>
        <dbReference type="Proteomes" id="UP001596456"/>
    </source>
</evidence>
<accession>A0ABW2KXF0</accession>
<dbReference type="RefSeq" id="WP_012568372.1">
    <property type="nucleotide sequence ID" value="NZ_JBHTCM010000018.1"/>
</dbReference>
<protein>
    <submittedName>
        <fullName evidence="2">Uncharacterized protein</fullName>
    </submittedName>
</protein>
<proteinExistence type="predicted"/>
<keyword evidence="1" id="KW-1133">Transmembrane helix</keyword>
<keyword evidence="1" id="KW-0812">Transmembrane</keyword>
<keyword evidence="1" id="KW-0472">Membrane</keyword>
<dbReference type="Proteomes" id="UP001596456">
    <property type="component" value="Unassembled WGS sequence"/>
</dbReference>
<evidence type="ECO:0000256" key="1">
    <source>
        <dbReference type="SAM" id="Phobius"/>
    </source>
</evidence>
<sequence>MPLFIFLLLVILIAQVGFWDTLEAVLGGALMLVLLAVLVVLLAGVGVRMGLRRLGR</sequence>